<feature type="transmembrane region" description="Helical" evidence="1">
    <location>
        <begin position="97"/>
        <end position="116"/>
    </location>
</feature>
<comment type="caution">
    <text evidence="3">The sequence shown here is derived from an EMBL/GenBank/DDBJ whole genome shotgun (WGS) entry which is preliminary data.</text>
</comment>
<keyword evidence="1" id="KW-1133">Transmembrane helix</keyword>
<sequence length="273" mass="30395">MTAFIFVLTILLICAYGGLSWHFIGNWKGVASLPRNPRFEHTLLGIILLLHAYAVMSPLSEGSMISLGVGRALSVVVWMMLVIYWTCSFFYRVEGLQLFMMPLAMTTLGFALVFPGEHIMHDLGNPAFALHVLVSIVAYSLFAIAALLAVLMLFLEKALHDKRWLSLVRQLPPLLSLEKMMFQVIGIGFMLLTVSLLTGVVFSEEVFGKAVALSHKTVFSVISWLLFAALLLGRHFKGWRGKVAIRWTLAGFAALLLAYIGSKMVLELLLHRV</sequence>
<dbReference type="AlphaFoldDB" id="A0A318JL47"/>
<feature type="transmembrane region" description="Helical" evidence="1">
    <location>
        <begin position="128"/>
        <end position="155"/>
    </location>
</feature>
<evidence type="ECO:0000313" key="3">
    <source>
        <dbReference type="EMBL" id="PXX44446.1"/>
    </source>
</evidence>
<dbReference type="EMBL" id="QJKC01000013">
    <property type="protein sequence ID" value="PXX44446.1"/>
    <property type="molecule type" value="Genomic_DNA"/>
</dbReference>
<gene>
    <name evidence="3" type="ORF">DFR38_113130</name>
</gene>
<feature type="transmembrane region" description="Helical" evidence="1">
    <location>
        <begin position="72"/>
        <end position="91"/>
    </location>
</feature>
<dbReference type="Proteomes" id="UP000248395">
    <property type="component" value="Unassembled WGS sequence"/>
</dbReference>
<dbReference type="Pfam" id="PF01578">
    <property type="entry name" value="Cytochrom_C_asm"/>
    <property type="match status" value="1"/>
</dbReference>
<keyword evidence="1" id="KW-0472">Membrane</keyword>
<protein>
    <submittedName>
        <fullName evidence="3">ABC-type uncharacterized transport system permease subunit</fullName>
    </submittedName>
</protein>
<dbReference type="GO" id="GO:0020037">
    <property type="term" value="F:heme binding"/>
    <property type="evidence" value="ECO:0007669"/>
    <property type="project" value="InterPro"/>
</dbReference>
<evidence type="ECO:0000256" key="1">
    <source>
        <dbReference type="SAM" id="Phobius"/>
    </source>
</evidence>
<feature type="domain" description="Cytochrome c assembly protein" evidence="2">
    <location>
        <begin position="72"/>
        <end position="269"/>
    </location>
</feature>
<reference evidence="3 4" key="1">
    <citation type="submission" date="2018-05" db="EMBL/GenBank/DDBJ databases">
        <title>Genomic Encyclopedia of Type Strains, Phase IV (KMG-IV): sequencing the most valuable type-strain genomes for metagenomic binning, comparative biology and taxonomic classification.</title>
        <authorList>
            <person name="Goeker M."/>
        </authorList>
    </citation>
    <scope>NUCLEOTIDE SEQUENCE [LARGE SCALE GENOMIC DNA]</scope>
    <source>
        <strain evidence="3 4">DSM 25134</strain>
    </source>
</reference>
<feature type="transmembrane region" description="Helical" evidence="1">
    <location>
        <begin position="180"/>
        <end position="201"/>
    </location>
</feature>
<evidence type="ECO:0000313" key="4">
    <source>
        <dbReference type="Proteomes" id="UP000248395"/>
    </source>
</evidence>
<dbReference type="PANTHER" id="PTHR38034:SF1">
    <property type="entry name" value="INNER MEMBRANE PROTEIN YPJD"/>
    <property type="match status" value="1"/>
</dbReference>
<dbReference type="InterPro" id="IPR052372">
    <property type="entry name" value="YpjD/HemX"/>
</dbReference>
<evidence type="ECO:0000259" key="2">
    <source>
        <dbReference type="Pfam" id="PF01578"/>
    </source>
</evidence>
<feature type="transmembrane region" description="Helical" evidence="1">
    <location>
        <begin position="41"/>
        <end position="60"/>
    </location>
</feature>
<dbReference type="InterPro" id="IPR002541">
    <property type="entry name" value="Cyt_c_assembly"/>
</dbReference>
<name>A0A318JL47_9NEIS</name>
<feature type="transmembrane region" description="Helical" evidence="1">
    <location>
        <begin position="244"/>
        <end position="262"/>
    </location>
</feature>
<proteinExistence type="predicted"/>
<keyword evidence="4" id="KW-1185">Reference proteome</keyword>
<accession>A0A318JL47</accession>
<feature type="transmembrane region" description="Helical" evidence="1">
    <location>
        <begin position="213"/>
        <end position="232"/>
    </location>
</feature>
<dbReference type="RefSeq" id="WP_059284840.1">
    <property type="nucleotide sequence ID" value="NZ_LNQU01000009.1"/>
</dbReference>
<dbReference type="PANTHER" id="PTHR38034">
    <property type="entry name" value="INNER MEMBRANE PROTEIN YPJD"/>
    <property type="match status" value="1"/>
</dbReference>
<organism evidence="3 4">
    <name type="scientific">Aquitalea magnusonii</name>
    <dbReference type="NCBI Taxonomy" id="332411"/>
    <lineage>
        <taxon>Bacteria</taxon>
        <taxon>Pseudomonadati</taxon>
        <taxon>Pseudomonadota</taxon>
        <taxon>Betaproteobacteria</taxon>
        <taxon>Neisseriales</taxon>
        <taxon>Chromobacteriaceae</taxon>
        <taxon>Aquitalea</taxon>
    </lineage>
</organism>
<dbReference type="OrthoDB" id="9780793at2"/>
<dbReference type="GO" id="GO:0017004">
    <property type="term" value="P:cytochrome complex assembly"/>
    <property type="evidence" value="ECO:0007669"/>
    <property type="project" value="InterPro"/>
</dbReference>
<keyword evidence="1" id="KW-0812">Transmembrane</keyword>